<dbReference type="STRING" id="407234.SAMN05421795_102289"/>
<dbReference type="RefSeq" id="WP_076363983.1">
    <property type="nucleotide sequence ID" value="NZ_FTOM01000002.1"/>
</dbReference>
<keyword evidence="1" id="KW-1133">Transmembrane helix</keyword>
<feature type="transmembrane region" description="Helical" evidence="1">
    <location>
        <begin position="12"/>
        <end position="33"/>
    </location>
</feature>
<feature type="domain" description="Inner membrane protein YgaP-like transmembrane" evidence="2">
    <location>
        <begin position="9"/>
        <end position="72"/>
    </location>
</feature>
<evidence type="ECO:0000313" key="4">
    <source>
        <dbReference type="Proteomes" id="UP000186098"/>
    </source>
</evidence>
<protein>
    <recommendedName>
        <fullName evidence="2">Inner membrane protein YgaP-like transmembrane domain-containing protein</fullName>
    </recommendedName>
</protein>
<reference evidence="4" key="1">
    <citation type="submission" date="2017-01" db="EMBL/GenBank/DDBJ databases">
        <authorList>
            <person name="Varghese N."/>
            <person name="Submissions S."/>
        </authorList>
    </citation>
    <scope>NUCLEOTIDE SEQUENCE [LARGE SCALE GENOMIC DNA]</scope>
    <source>
        <strain evidence="4">DSM 18714</strain>
    </source>
</reference>
<sequence>MDFKDFKIEKNVGGLDKTLRIVIGLALLFGAIIDNDAKYVWLYFLGIIPLATGLVGYCGLYKFLGINTCPKQ</sequence>
<keyword evidence="4" id="KW-1185">Reference proteome</keyword>
<accession>A0A1N7KXR0</accession>
<proteinExistence type="predicted"/>
<organism evidence="3 4">
    <name type="scientific">Phaeovulum vinaykumarii</name>
    <dbReference type="NCBI Taxonomy" id="407234"/>
    <lineage>
        <taxon>Bacteria</taxon>
        <taxon>Pseudomonadati</taxon>
        <taxon>Pseudomonadota</taxon>
        <taxon>Alphaproteobacteria</taxon>
        <taxon>Rhodobacterales</taxon>
        <taxon>Paracoccaceae</taxon>
        <taxon>Phaeovulum</taxon>
    </lineage>
</organism>
<evidence type="ECO:0000256" key="1">
    <source>
        <dbReference type="SAM" id="Phobius"/>
    </source>
</evidence>
<dbReference type="EMBL" id="FTOM01000002">
    <property type="protein sequence ID" value="SIS66375.1"/>
    <property type="molecule type" value="Genomic_DNA"/>
</dbReference>
<evidence type="ECO:0000313" key="3">
    <source>
        <dbReference type="EMBL" id="SIS66375.1"/>
    </source>
</evidence>
<feature type="transmembrane region" description="Helical" evidence="1">
    <location>
        <begin position="39"/>
        <end position="64"/>
    </location>
</feature>
<dbReference type="OrthoDB" id="9804804at2"/>
<dbReference type="Pfam" id="PF11127">
    <property type="entry name" value="YgaP-like_TM"/>
    <property type="match status" value="1"/>
</dbReference>
<name>A0A1N7KXR0_9RHOB</name>
<dbReference type="Proteomes" id="UP000186098">
    <property type="component" value="Unassembled WGS sequence"/>
</dbReference>
<dbReference type="AlphaFoldDB" id="A0A1N7KXR0"/>
<evidence type="ECO:0000259" key="2">
    <source>
        <dbReference type="Pfam" id="PF11127"/>
    </source>
</evidence>
<keyword evidence="1" id="KW-0472">Membrane</keyword>
<dbReference type="InterPro" id="IPR021309">
    <property type="entry name" value="YgaP-like_TM"/>
</dbReference>
<gene>
    <name evidence="3" type="ORF">SAMN05421795_102289</name>
</gene>
<keyword evidence="1" id="KW-0812">Transmembrane</keyword>